<proteinExistence type="predicted"/>
<protein>
    <submittedName>
        <fullName evidence="4">RNA methyltransferase, TrmH family group 3</fullName>
    </submittedName>
</protein>
<dbReference type="GO" id="GO:0032259">
    <property type="term" value="P:methylation"/>
    <property type="evidence" value="ECO:0007669"/>
    <property type="project" value="UniProtKB-KW"/>
</dbReference>
<dbReference type="CDD" id="cd18103">
    <property type="entry name" value="SpoU-like_RlmB"/>
    <property type="match status" value="1"/>
</dbReference>
<evidence type="ECO:0000256" key="2">
    <source>
        <dbReference type="ARBA" id="ARBA00022679"/>
    </source>
</evidence>
<dbReference type="GO" id="GO:0003723">
    <property type="term" value="F:RNA binding"/>
    <property type="evidence" value="ECO:0007669"/>
    <property type="project" value="InterPro"/>
</dbReference>
<dbReference type="InterPro" id="IPR001537">
    <property type="entry name" value="SpoU_MeTrfase"/>
</dbReference>
<feature type="domain" description="RNA 2-O ribose methyltransferase substrate binding" evidence="3">
    <location>
        <begin position="8"/>
        <end position="84"/>
    </location>
</feature>
<accession>A0A0G0DL05</accession>
<dbReference type="Gene3D" id="3.40.1280.10">
    <property type="match status" value="1"/>
</dbReference>
<name>A0A0G0DL05_9BACT</name>
<evidence type="ECO:0000256" key="1">
    <source>
        <dbReference type="ARBA" id="ARBA00022603"/>
    </source>
</evidence>
<evidence type="ECO:0000313" key="5">
    <source>
        <dbReference type="Proteomes" id="UP000033866"/>
    </source>
</evidence>
<dbReference type="InterPro" id="IPR029028">
    <property type="entry name" value="Alpha/beta_knot_MTases"/>
</dbReference>
<evidence type="ECO:0000313" key="4">
    <source>
        <dbReference type="EMBL" id="KKP63795.1"/>
    </source>
</evidence>
<dbReference type="Gene3D" id="3.30.1330.30">
    <property type="match status" value="1"/>
</dbReference>
<keyword evidence="1 4" id="KW-0489">Methyltransferase</keyword>
<dbReference type="GO" id="GO:0008173">
    <property type="term" value="F:RNA methyltransferase activity"/>
    <property type="evidence" value="ECO:0007669"/>
    <property type="project" value="InterPro"/>
</dbReference>
<dbReference type="SMART" id="SM00967">
    <property type="entry name" value="SpoU_sub_bind"/>
    <property type="match status" value="1"/>
</dbReference>
<dbReference type="AlphaFoldDB" id="A0A0G0DL05"/>
<dbReference type="InterPro" id="IPR013123">
    <property type="entry name" value="SpoU_subst-bd"/>
</dbReference>
<dbReference type="Proteomes" id="UP000033866">
    <property type="component" value="Unassembled WGS sequence"/>
</dbReference>
<dbReference type="InterPro" id="IPR004441">
    <property type="entry name" value="rRNA_MeTrfase_TrmH"/>
</dbReference>
<dbReference type="EMBL" id="LBPV01000064">
    <property type="protein sequence ID" value="KKP63795.1"/>
    <property type="molecule type" value="Genomic_DNA"/>
</dbReference>
<dbReference type="Pfam" id="PF00588">
    <property type="entry name" value="SpoU_methylase"/>
    <property type="match status" value="1"/>
</dbReference>
<dbReference type="InterPro" id="IPR029064">
    <property type="entry name" value="Ribosomal_eL30-like_sf"/>
</dbReference>
<dbReference type="SUPFAM" id="SSF75217">
    <property type="entry name" value="alpha/beta knot"/>
    <property type="match status" value="1"/>
</dbReference>
<organism evidence="4 5">
    <name type="scientific">candidate division WS6 bacterium GW2011_GWE1_34_7</name>
    <dbReference type="NCBI Taxonomy" id="1619093"/>
    <lineage>
        <taxon>Bacteria</taxon>
        <taxon>Candidatus Dojkabacteria</taxon>
    </lineage>
</organism>
<dbReference type="Pfam" id="PF08032">
    <property type="entry name" value="SpoU_sub_bind"/>
    <property type="match status" value="1"/>
</dbReference>
<gene>
    <name evidence="4" type="ORF">UR61_C0064G0007</name>
</gene>
<dbReference type="GO" id="GO:0006396">
    <property type="term" value="P:RNA processing"/>
    <property type="evidence" value="ECO:0007669"/>
    <property type="project" value="InterPro"/>
</dbReference>
<dbReference type="GO" id="GO:0005829">
    <property type="term" value="C:cytosol"/>
    <property type="evidence" value="ECO:0007669"/>
    <property type="project" value="TreeGrafter"/>
</dbReference>
<reference evidence="4 5" key="1">
    <citation type="journal article" date="2015" name="Nature">
        <title>rRNA introns, odd ribosomes, and small enigmatic genomes across a large radiation of phyla.</title>
        <authorList>
            <person name="Brown C.T."/>
            <person name="Hug L.A."/>
            <person name="Thomas B.C."/>
            <person name="Sharon I."/>
            <person name="Castelle C.J."/>
            <person name="Singh A."/>
            <person name="Wilkins M.J."/>
            <person name="Williams K.H."/>
            <person name="Banfield J.F."/>
        </authorList>
    </citation>
    <scope>NUCLEOTIDE SEQUENCE [LARGE SCALE GENOMIC DNA]</scope>
</reference>
<dbReference type="PANTHER" id="PTHR46429">
    <property type="entry name" value="23S RRNA (GUANOSINE-2'-O-)-METHYLTRANSFERASE RLMB"/>
    <property type="match status" value="1"/>
</dbReference>
<sequence>MSKQRFIQIESKNALLELLREGRDFERIYIASSAYRDEKTKEIVELASTKKIPIIRVPKKTLMRRLRASTSESVVGMMFSQNEWKLSELLESIYKEDKIPFFLILDHVKYTQNIAAIMRTAFAVGVNGIITQPQEVNLITDETIRISMGAAERIPLVEMDLFAAVKELKKNAVKIYGVHMDGKTYFESDLTGACAFILGAEDIGISTGMMERVDEMISIPMREGIGSLNVSVSAGVLMYEKLRQEVS</sequence>
<keyword evidence="2 4" id="KW-0808">Transferase</keyword>
<comment type="caution">
    <text evidence="4">The sequence shown here is derived from an EMBL/GenBank/DDBJ whole genome shotgun (WGS) entry which is preliminary data.</text>
</comment>
<dbReference type="SUPFAM" id="SSF55315">
    <property type="entry name" value="L30e-like"/>
    <property type="match status" value="1"/>
</dbReference>
<dbReference type="PANTHER" id="PTHR46429:SF1">
    <property type="entry name" value="23S RRNA (GUANOSINE-2'-O-)-METHYLTRANSFERASE RLMB"/>
    <property type="match status" value="1"/>
</dbReference>
<dbReference type="InterPro" id="IPR029026">
    <property type="entry name" value="tRNA_m1G_MTases_N"/>
</dbReference>
<evidence type="ECO:0000259" key="3">
    <source>
        <dbReference type="SMART" id="SM00967"/>
    </source>
</evidence>